<dbReference type="InterPro" id="IPR008228">
    <property type="entry name" value="UCP006173"/>
</dbReference>
<protein>
    <submittedName>
        <fullName evidence="1">YcgN family cysteine cluster protein</fullName>
    </submittedName>
</protein>
<dbReference type="AlphaFoldDB" id="A0AAW4IUJ7"/>
<reference evidence="1 2" key="1">
    <citation type="submission" date="2021-03" db="EMBL/GenBank/DDBJ databases">
        <authorList>
            <person name="Shang D.-D."/>
            <person name="Du Z.-J."/>
            <person name="Chen G.-J."/>
        </authorList>
    </citation>
    <scope>NUCLEOTIDE SEQUENCE [LARGE SCALE GENOMIC DNA]</scope>
    <source>
        <strain evidence="1 2">F2608</strain>
    </source>
</reference>
<comment type="caution">
    <text evidence="1">The sequence shown here is derived from an EMBL/GenBank/DDBJ whole genome shotgun (WGS) entry which is preliminary data.</text>
</comment>
<dbReference type="InterPro" id="IPR005358">
    <property type="entry name" value="Puta_zinc/iron-chelating_dom"/>
</dbReference>
<evidence type="ECO:0000313" key="1">
    <source>
        <dbReference type="EMBL" id="MBO1516824.1"/>
    </source>
</evidence>
<dbReference type="Pfam" id="PF03692">
    <property type="entry name" value="CxxCxxCC"/>
    <property type="match status" value="1"/>
</dbReference>
<sequence>MTLNLLNQLADSQQSQTEQSLKPQPAPKPVVPANTSLFADNDGELAATLRPQFWSRFALSELTHPEWEALCDGCGSCCLIKYIDDDDAEALVEYTDVTCQLMDCATGHCQHYATRQEYVPDCIQLTMENLPNMMWLPSHCAYKRLYKGQKLPSWHLLLTGDAARTEQQMRAANVGVAGRCVSEVGMTDKEMEERVVTWVQP</sequence>
<accession>A0AAW4IUJ7</accession>
<dbReference type="EMBL" id="JAGBKN010000009">
    <property type="protein sequence ID" value="MBO1516824.1"/>
    <property type="molecule type" value="Genomic_DNA"/>
</dbReference>
<evidence type="ECO:0000313" key="2">
    <source>
        <dbReference type="Proteomes" id="UP000664161"/>
    </source>
</evidence>
<proteinExistence type="predicted"/>
<organism evidence="1 2">
    <name type="scientific">Psychrobacter halodurans</name>
    <dbReference type="NCBI Taxonomy" id="2818439"/>
    <lineage>
        <taxon>Bacteria</taxon>
        <taxon>Pseudomonadati</taxon>
        <taxon>Pseudomonadota</taxon>
        <taxon>Gammaproteobacteria</taxon>
        <taxon>Moraxellales</taxon>
        <taxon>Moraxellaceae</taxon>
        <taxon>Psychrobacter</taxon>
    </lineage>
</organism>
<dbReference type="Proteomes" id="UP000664161">
    <property type="component" value="Unassembled WGS sequence"/>
</dbReference>
<keyword evidence="2" id="KW-1185">Reference proteome</keyword>
<name>A0AAW4IUJ7_9GAMM</name>
<dbReference type="NCBIfam" id="NF003506">
    <property type="entry name" value="PRK05170.2-4"/>
    <property type="match status" value="1"/>
</dbReference>
<dbReference type="PANTHER" id="PTHR37421">
    <property type="entry name" value="UPF0260 PROTEIN YCGN"/>
    <property type="match status" value="1"/>
</dbReference>
<dbReference type="PANTHER" id="PTHR37421:SF1">
    <property type="entry name" value="UPF0260 PROTEIN YCGN"/>
    <property type="match status" value="1"/>
</dbReference>
<gene>
    <name evidence="1" type="ORF">J3491_05680</name>
</gene>